<keyword evidence="2" id="KW-0175">Coiled coil</keyword>
<dbReference type="Pfam" id="PF25954">
    <property type="entry name" value="Beta-barrel_RND_2"/>
    <property type="match status" value="1"/>
</dbReference>
<comment type="similarity">
    <text evidence="1">Belongs to the membrane fusion protein (MFP) (TC 8.A.1) family.</text>
</comment>
<evidence type="ECO:0000259" key="3">
    <source>
        <dbReference type="Pfam" id="PF25954"/>
    </source>
</evidence>
<dbReference type="AlphaFoldDB" id="A0A5B8W2Z9"/>
<accession>A0A5B8W2Z9</accession>
<feature type="domain" description="CusB-like beta-barrel" evidence="3">
    <location>
        <begin position="261"/>
        <end position="332"/>
    </location>
</feature>
<evidence type="ECO:0000256" key="1">
    <source>
        <dbReference type="ARBA" id="ARBA00009477"/>
    </source>
</evidence>
<dbReference type="SUPFAM" id="SSF111369">
    <property type="entry name" value="HlyD-like secretion proteins"/>
    <property type="match status" value="1"/>
</dbReference>
<proteinExistence type="inferred from homology"/>
<sequence length="390" mass="44003">MEPGGPVPFFTGCLPVVICDGRRCKLIVKMKLVNYRIPLLFLIGACSSKKDHTRAVIKDITVSLYASANVKAKDQYTVLSTVPGIIKQINIGPGDLVKTGDILFVLESREAELNAANARQALDFTTSNSRVNSERVQEAMYQVQTAKEKYQLDSANYYRQKNLWEQNIGTRLDFDQRHLAFTTSKINYNEAVASLAQLKKQLENDLQLSKINYSISKKRQTDYLVKSDIDGKVFDAIKNKGGLITTQTPLCILGKPDHFYLEMDVDEKDITKVKLHQQVEITMDSYKGQTFLGEVSKVYPIMDERSRTFKVEAVFLNPPAKLYPNLTAEVNIVVSVNKKAILIPRSYLDKNNCVWLKGDVKKKVTTGVQDEANVQILYGLDTLETIYKPD</sequence>
<evidence type="ECO:0000313" key="5">
    <source>
        <dbReference type="Proteomes" id="UP000321362"/>
    </source>
</evidence>
<dbReference type="Proteomes" id="UP000321362">
    <property type="component" value="Chromosome"/>
</dbReference>
<name>A0A5B8W2Z9_9SPHI</name>
<evidence type="ECO:0000256" key="2">
    <source>
        <dbReference type="SAM" id="Coils"/>
    </source>
</evidence>
<dbReference type="Gene3D" id="2.40.30.170">
    <property type="match status" value="1"/>
</dbReference>
<keyword evidence="5" id="KW-1185">Reference proteome</keyword>
<gene>
    <name evidence="4" type="ORF">FSB76_12275</name>
</gene>
<evidence type="ECO:0000313" key="4">
    <source>
        <dbReference type="EMBL" id="QEC76688.1"/>
    </source>
</evidence>
<protein>
    <submittedName>
        <fullName evidence="4">HlyD family efflux transporter periplasmic adaptor subunit</fullName>
    </submittedName>
</protein>
<dbReference type="FunFam" id="2.40.30.170:FF:000010">
    <property type="entry name" value="Efflux RND transporter periplasmic adaptor subunit"/>
    <property type="match status" value="1"/>
</dbReference>
<dbReference type="PANTHER" id="PTHR30469:SF33">
    <property type="entry name" value="SLR1207 PROTEIN"/>
    <property type="match status" value="1"/>
</dbReference>
<dbReference type="EMBL" id="CP042437">
    <property type="protein sequence ID" value="QEC76688.1"/>
    <property type="molecule type" value="Genomic_DNA"/>
</dbReference>
<dbReference type="GO" id="GO:1990281">
    <property type="term" value="C:efflux pump complex"/>
    <property type="evidence" value="ECO:0007669"/>
    <property type="project" value="TreeGrafter"/>
</dbReference>
<dbReference type="GO" id="GO:0015562">
    <property type="term" value="F:efflux transmembrane transporter activity"/>
    <property type="evidence" value="ECO:0007669"/>
    <property type="project" value="TreeGrafter"/>
</dbReference>
<feature type="coiled-coil region" evidence="2">
    <location>
        <begin position="185"/>
        <end position="212"/>
    </location>
</feature>
<dbReference type="KEGG" id="mgk:FSB76_12275"/>
<dbReference type="PANTHER" id="PTHR30469">
    <property type="entry name" value="MULTIDRUG RESISTANCE PROTEIN MDTA"/>
    <property type="match status" value="1"/>
</dbReference>
<dbReference type="InterPro" id="IPR058792">
    <property type="entry name" value="Beta-barrel_RND_2"/>
</dbReference>
<organism evidence="4 5">
    <name type="scientific">Mucilaginibacter ginsenosidivorax</name>
    <dbReference type="NCBI Taxonomy" id="862126"/>
    <lineage>
        <taxon>Bacteria</taxon>
        <taxon>Pseudomonadati</taxon>
        <taxon>Bacteroidota</taxon>
        <taxon>Sphingobacteriia</taxon>
        <taxon>Sphingobacteriales</taxon>
        <taxon>Sphingobacteriaceae</taxon>
        <taxon>Mucilaginibacter</taxon>
    </lineage>
</organism>
<dbReference type="Gene3D" id="2.40.50.100">
    <property type="match status" value="1"/>
</dbReference>
<reference evidence="4 5" key="1">
    <citation type="journal article" date="2013" name="J. Microbiol.">
        <title>Mucilaginibacter ginsenosidivorax sp. nov., with ginsenoside converting activity isolated from sediment.</title>
        <authorList>
            <person name="Kim J.K."/>
            <person name="Choi T.E."/>
            <person name="Liu Q.M."/>
            <person name="Park H.Y."/>
            <person name="Yi T.H."/>
            <person name="Yoon M.H."/>
            <person name="Kim S.C."/>
            <person name="Im W.T."/>
        </authorList>
    </citation>
    <scope>NUCLEOTIDE SEQUENCE [LARGE SCALE GENOMIC DNA]</scope>
    <source>
        <strain evidence="4 5">KHI28</strain>
    </source>
</reference>